<dbReference type="SUPFAM" id="SSF81383">
    <property type="entry name" value="F-box domain"/>
    <property type="match status" value="1"/>
</dbReference>
<proteinExistence type="predicted"/>
<accession>A0ABR3A7S4</accession>
<feature type="domain" description="F-box" evidence="1">
    <location>
        <begin position="10"/>
        <end position="47"/>
    </location>
</feature>
<dbReference type="Pfam" id="PF00646">
    <property type="entry name" value="F-box"/>
    <property type="match status" value="1"/>
</dbReference>
<comment type="caution">
    <text evidence="2">The sequence shown here is derived from an EMBL/GenBank/DDBJ whole genome shotgun (WGS) entry which is preliminary data.</text>
</comment>
<dbReference type="SUPFAM" id="SSF52047">
    <property type="entry name" value="RNI-like"/>
    <property type="match status" value="1"/>
</dbReference>
<dbReference type="InterPro" id="IPR032675">
    <property type="entry name" value="LRR_dom_sf"/>
</dbReference>
<organism evidence="2 3">
    <name type="scientific">Marasmius tenuissimus</name>
    <dbReference type="NCBI Taxonomy" id="585030"/>
    <lineage>
        <taxon>Eukaryota</taxon>
        <taxon>Fungi</taxon>
        <taxon>Dikarya</taxon>
        <taxon>Basidiomycota</taxon>
        <taxon>Agaricomycotina</taxon>
        <taxon>Agaricomycetes</taxon>
        <taxon>Agaricomycetidae</taxon>
        <taxon>Agaricales</taxon>
        <taxon>Marasmiineae</taxon>
        <taxon>Marasmiaceae</taxon>
        <taxon>Marasmius</taxon>
    </lineage>
</organism>
<sequence>MLSNGDFDCRLPPELIDITISFCSPKTRLACSLVCRSWLPICRSHSFGGGQYLQIEKPIACKGLLSFLTSEIGCSIIGHVSAVHFSIEQGPLDVDQEILEVREDINAYSRREHLRNATLYTENIRSLLPLLTDKVVMLSSLSIKTEMRDSMISSCPAADIFSPQFSLASSLMNTFSNIINLTFHSSCEYVHEVIHFICSFPNLETLSTHSLCLNPYRRSQPPQSPDRLPETLRSLDLSTKVSPWGPTDQIWMQWFATHPSLPKLDTLSVSCWRFEGDDLTALLNLCNKATLRTLDVNFRVEGNPLTMGGDLDLEVMALEAFNLSELPSLRTLGITFNKFNTLGLAAVIHFFRHTLATIRDTSPEFESLEFNTGAIPGTFGDDHDLVKDAWGHLDRTIFNLPMKPRVCFCVSGPGDDDDESRRHFLRLKEMFPRCFKQQRLVVRFNPVL</sequence>
<evidence type="ECO:0000259" key="1">
    <source>
        <dbReference type="Pfam" id="PF00646"/>
    </source>
</evidence>
<reference evidence="2 3" key="1">
    <citation type="submission" date="2024-05" db="EMBL/GenBank/DDBJ databases">
        <title>A draft genome resource for the thread blight pathogen Marasmius tenuissimus strain MS-2.</title>
        <authorList>
            <person name="Yulfo-Soto G.E."/>
            <person name="Baruah I.K."/>
            <person name="Amoako-Attah I."/>
            <person name="Bukari Y."/>
            <person name="Meinhardt L.W."/>
            <person name="Bailey B.A."/>
            <person name="Cohen S.P."/>
        </authorList>
    </citation>
    <scope>NUCLEOTIDE SEQUENCE [LARGE SCALE GENOMIC DNA]</scope>
    <source>
        <strain evidence="2 3">MS-2</strain>
    </source>
</reference>
<dbReference type="InterPro" id="IPR036047">
    <property type="entry name" value="F-box-like_dom_sf"/>
</dbReference>
<dbReference type="Proteomes" id="UP001437256">
    <property type="component" value="Unassembled WGS sequence"/>
</dbReference>
<dbReference type="EMBL" id="JBBXMP010000014">
    <property type="protein sequence ID" value="KAL0069048.1"/>
    <property type="molecule type" value="Genomic_DNA"/>
</dbReference>
<protein>
    <recommendedName>
        <fullName evidence="1">F-box domain-containing protein</fullName>
    </recommendedName>
</protein>
<dbReference type="Gene3D" id="3.80.10.10">
    <property type="entry name" value="Ribonuclease Inhibitor"/>
    <property type="match status" value="1"/>
</dbReference>
<keyword evidence="3" id="KW-1185">Reference proteome</keyword>
<gene>
    <name evidence="2" type="ORF">AAF712_003731</name>
</gene>
<name>A0ABR3A7S4_9AGAR</name>
<dbReference type="InterPro" id="IPR001810">
    <property type="entry name" value="F-box_dom"/>
</dbReference>
<evidence type="ECO:0000313" key="3">
    <source>
        <dbReference type="Proteomes" id="UP001437256"/>
    </source>
</evidence>
<dbReference type="CDD" id="cd09917">
    <property type="entry name" value="F-box_SF"/>
    <property type="match status" value="1"/>
</dbReference>
<evidence type="ECO:0000313" key="2">
    <source>
        <dbReference type="EMBL" id="KAL0069048.1"/>
    </source>
</evidence>